<dbReference type="RefSeq" id="WP_111419801.1">
    <property type="nucleotide sequence ID" value="NZ_NPEX01000093.1"/>
</dbReference>
<evidence type="ECO:0000259" key="15">
    <source>
        <dbReference type="Pfam" id="PF00556"/>
    </source>
</evidence>
<dbReference type="InterPro" id="IPR018332">
    <property type="entry name" value="Antenna_alpha"/>
</dbReference>
<keyword evidence="8" id="KW-0460">Magnesium</keyword>
<keyword evidence="3" id="KW-1003">Cell membrane</keyword>
<keyword evidence="10 14" id="KW-1133">Transmembrane helix</keyword>
<comment type="subcellular location">
    <subcellularLocation>
        <location evidence="2">Cell inner membrane</location>
        <topology evidence="2">Single-pass type II membrane protein</topology>
    </subcellularLocation>
</comment>
<proteinExistence type="predicted"/>
<dbReference type="InterPro" id="IPR000066">
    <property type="entry name" value="Antenna_a/b"/>
</dbReference>
<keyword evidence="13" id="KW-0437">Light-harvesting polypeptide</keyword>
<keyword evidence="12 14" id="KW-0472">Membrane</keyword>
<dbReference type="GO" id="GO:0005886">
    <property type="term" value="C:plasma membrane"/>
    <property type="evidence" value="ECO:0007669"/>
    <property type="project" value="UniProtKB-SubCell"/>
</dbReference>
<evidence type="ECO:0000256" key="6">
    <source>
        <dbReference type="ARBA" id="ARBA00022692"/>
    </source>
</evidence>
<evidence type="ECO:0000313" key="16">
    <source>
        <dbReference type="EMBL" id="RAI43357.1"/>
    </source>
</evidence>
<keyword evidence="9" id="KW-0076">Bacteriochlorophyll</keyword>
<dbReference type="AlphaFoldDB" id="A0A327KZ09"/>
<dbReference type="Proteomes" id="UP000249130">
    <property type="component" value="Unassembled WGS sequence"/>
</dbReference>
<feature type="transmembrane region" description="Helical" evidence="14">
    <location>
        <begin position="20"/>
        <end position="39"/>
    </location>
</feature>
<evidence type="ECO:0000256" key="1">
    <source>
        <dbReference type="ARBA" id="ARBA00002455"/>
    </source>
</evidence>
<dbReference type="GO" id="GO:0042314">
    <property type="term" value="F:bacteriochlorophyll binding"/>
    <property type="evidence" value="ECO:0007669"/>
    <property type="project" value="UniProtKB-KW"/>
</dbReference>
<comment type="function">
    <text evidence="1">Antenna complexes are light-harvesting systems, which transfer the excitation energy to the reaction centers.</text>
</comment>
<dbReference type="SUPFAM" id="SSF56918">
    <property type="entry name" value="Light-harvesting complex subunits"/>
    <property type="match status" value="1"/>
</dbReference>
<evidence type="ECO:0000256" key="9">
    <source>
        <dbReference type="ARBA" id="ARBA00022956"/>
    </source>
</evidence>
<comment type="caution">
    <text evidence="16">The sequence shown here is derived from an EMBL/GenBank/DDBJ whole genome shotgun (WGS) entry which is preliminary data.</text>
</comment>
<sequence length="60" mass="6852">MANPQDDYKIWMVLNPSTWLPVIWIAALVVALAIHAFVLKNPRYNYLDIKTASEAPIVKK</sequence>
<evidence type="ECO:0000256" key="3">
    <source>
        <dbReference type="ARBA" id="ARBA00022475"/>
    </source>
</evidence>
<evidence type="ECO:0000256" key="7">
    <source>
        <dbReference type="ARBA" id="ARBA00022723"/>
    </source>
</evidence>
<accession>A0A327KZ09</accession>
<keyword evidence="6 14" id="KW-0812">Transmembrane</keyword>
<dbReference type="PRINTS" id="PR00673">
    <property type="entry name" value="LIGHTHARVSTA"/>
</dbReference>
<evidence type="ECO:0000256" key="14">
    <source>
        <dbReference type="SAM" id="Phobius"/>
    </source>
</evidence>
<name>A0A327KZ09_9BRAD</name>
<feature type="domain" description="Antenna complex alpha/beta subunit" evidence="15">
    <location>
        <begin position="7"/>
        <end position="42"/>
    </location>
</feature>
<keyword evidence="11" id="KW-0157">Chromophore</keyword>
<evidence type="ECO:0000256" key="8">
    <source>
        <dbReference type="ARBA" id="ARBA00022842"/>
    </source>
</evidence>
<dbReference type="GO" id="GO:0030077">
    <property type="term" value="C:plasma membrane light-harvesting complex"/>
    <property type="evidence" value="ECO:0007669"/>
    <property type="project" value="InterPro"/>
</dbReference>
<keyword evidence="17" id="KW-1185">Reference proteome</keyword>
<evidence type="ECO:0000256" key="2">
    <source>
        <dbReference type="ARBA" id="ARBA00004249"/>
    </source>
</evidence>
<organism evidence="16 17">
    <name type="scientific">Rhodoplanes roseus</name>
    <dbReference type="NCBI Taxonomy" id="29409"/>
    <lineage>
        <taxon>Bacteria</taxon>
        <taxon>Pseudomonadati</taxon>
        <taxon>Pseudomonadota</taxon>
        <taxon>Alphaproteobacteria</taxon>
        <taxon>Hyphomicrobiales</taxon>
        <taxon>Nitrobacteraceae</taxon>
        <taxon>Rhodoplanes</taxon>
    </lineage>
</organism>
<dbReference type="NCBIfam" id="NF040861">
    <property type="entry name" value="pufA_517_ASD"/>
    <property type="match status" value="1"/>
</dbReference>
<keyword evidence="4" id="KW-0148">Chlorophyll</keyword>
<dbReference type="GO" id="GO:0046872">
    <property type="term" value="F:metal ion binding"/>
    <property type="evidence" value="ECO:0007669"/>
    <property type="project" value="UniProtKB-KW"/>
</dbReference>
<evidence type="ECO:0000256" key="4">
    <source>
        <dbReference type="ARBA" id="ARBA00022494"/>
    </source>
</evidence>
<reference evidence="16 17" key="1">
    <citation type="submission" date="2017-07" db="EMBL/GenBank/DDBJ databases">
        <title>Draft Genome Sequences of Select Purple Nonsulfur Bacteria.</title>
        <authorList>
            <person name="Lasarre B."/>
            <person name="Mckinlay J.B."/>
        </authorList>
    </citation>
    <scope>NUCLEOTIDE SEQUENCE [LARGE SCALE GENOMIC DNA]</scope>
    <source>
        <strain evidence="16 17">DSM 5909</strain>
    </source>
</reference>
<dbReference type="EMBL" id="NPEX01000093">
    <property type="protein sequence ID" value="RAI43357.1"/>
    <property type="molecule type" value="Genomic_DNA"/>
</dbReference>
<keyword evidence="5" id="KW-0042">Antenna complex</keyword>
<evidence type="ECO:0000256" key="11">
    <source>
        <dbReference type="ARBA" id="ARBA00022991"/>
    </source>
</evidence>
<evidence type="ECO:0000313" key="17">
    <source>
        <dbReference type="Proteomes" id="UP000249130"/>
    </source>
</evidence>
<dbReference type="Pfam" id="PF00556">
    <property type="entry name" value="LHC"/>
    <property type="match status" value="1"/>
</dbReference>
<keyword evidence="7" id="KW-0479">Metal-binding</keyword>
<protein>
    <submittedName>
        <fullName evidence="16">Light-harvesting protein</fullName>
    </submittedName>
</protein>
<dbReference type="InterPro" id="IPR035889">
    <property type="entry name" value="Light-harvesting_complex"/>
</dbReference>
<evidence type="ECO:0000256" key="10">
    <source>
        <dbReference type="ARBA" id="ARBA00022989"/>
    </source>
</evidence>
<dbReference type="Gene3D" id="4.10.220.20">
    <property type="entry name" value="Light-harvesting complex"/>
    <property type="match status" value="1"/>
</dbReference>
<evidence type="ECO:0000256" key="13">
    <source>
        <dbReference type="ARBA" id="ARBA00023243"/>
    </source>
</evidence>
<gene>
    <name evidence="16" type="ORF">CH341_14850</name>
</gene>
<evidence type="ECO:0000256" key="5">
    <source>
        <dbReference type="ARBA" id="ARBA00022549"/>
    </source>
</evidence>
<dbReference type="GO" id="GO:0019684">
    <property type="term" value="P:photosynthesis, light reaction"/>
    <property type="evidence" value="ECO:0007669"/>
    <property type="project" value="InterPro"/>
</dbReference>
<evidence type="ECO:0000256" key="12">
    <source>
        <dbReference type="ARBA" id="ARBA00023136"/>
    </source>
</evidence>